<comment type="similarity">
    <text evidence="1">Belongs to the GSP E family.</text>
</comment>
<evidence type="ECO:0000256" key="2">
    <source>
        <dbReference type="SAM" id="MobiDB-lite"/>
    </source>
</evidence>
<evidence type="ECO:0000313" key="4">
    <source>
        <dbReference type="EMBL" id="MEA5457295.1"/>
    </source>
</evidence>
<feature type="domain" description="Bacterial type II secretion system protein E" evidence="3">
    <location>
        <begin position="145"/>
        <end position="409"/>
    </location>
</feature>
<accession>A0ABU5TCP1</accession>
<gene>
    <name evidence="4" type="ORF">SPF06_21470</name>
</gene>
<dbReference type="InterPro" id="IPR001482">
    <property type="entry name" value="T2SS/T4SS_dom"/>
</dbReference>
<feature type="compositionally biased region" description="Low complexity" evidence="2">
    <location>
        <begin position="31"/>
        <end position="41"/>
    </location>
</feature>
<dbReference type="SUPFAM" id="SSF52540">
    <property type="entry name" value="P-loop containing nucleoside triphosphate hydrolases"/>
    <property type="match status" value="1"/>
</dbReference>
<dbReference type="Pfam" id="PF00437">
    <property type="entry name" value="T2SSE"/>
    <property type="match status" value="1"/>
</dbReference>
<dbReference type="InterPro" id="IPR027417">
    <property type="entry name" value="P-loop_NTPase"/>
</dbReference>
<evidence type="ECO:0000256" key="1">
    <source>
        <dbReference type="ARBA" id="ARBA00006611"/>
    </source>
</evidence>
<dbReference type="Proteomes" id="UP001304769">
    <property type="component" value="Unassembled WGS sequence"/>
</dbReference>
<dbReference type="Gene3D" id="3.30.450.380">
    <property type="match status" value="1"/>
</dbReference>
<protein>
    <submittedName>
        <fullName evidence="4">ATPase, T2SS/T4P/T4SS family</fullName>
    </submittedName>
</protein>
<keyword evidence="5" id="KW-1185">Reference proteome</keyword>
<dbReference type="PANTHER" id="PTHR30486">
    <property type="entry name" value="TWITCHING MOTILITY PROTEIN PILT"/>
    <property type="match status" value="1"/>
</dbReference>
<dbReference type="RefSeq" id="WP_323281207.1">
    <property type="nucleotide sequence ID" value="NZ_JAYGGQ010000026.1"/>
</dbReference>
<comment type="caution">
    <text evidence="4">The sequence shown here is derived from an EMBL/GenBank/DDBJ whole genome shotgun (WGS) entry which is preliminary data.</text>
</comment>
<evidence type="ECO:0000313" key="5">
    <source>
        <dbReference type="Proteomes" id="UP001304769"/>
    </source>
</evidence>
<dbReference type="PANTHER" id="PTHR30486:SF6">
    <property type="entry name" value="TYPE IV PILUS RETRACTATION ATPASE PILT"/>
    <property type="match status" value="1"/>
</dbReference>
<evidence type="ECO:0000259" key="3">
    <source>
        <dbReference type="Pfam" id="PF00437"/>
    </source>
</evidence>
<dbReference type="Gene3D" id="3.40.50.300">
    <property type="entry name" value="P-loop containing nucleotide triphosphate hydrolases"/>
    <property type="match status" value="1"/>
</dbReference>
<sequence length="503" mass="54486">MSRPDDVRSLFAGLPLIEDQSAPEQGQRHPAAAALAAAGAARPSGRPVADAPTPAPEAQPAAGGSRAGDDDASMIEHLADMVVNARQLRADEEAGGNRDAVGQDIIRKALADYQEQRVRAGKDRLTQDETAALQRRLFDLAYRLGPIQKYLDDVTVENIHANGADELIVRRANGIDERVPPIAGSDAELVEMVQSWVQQAGEGSREWTTAEPILRMSLPTPEGERLTAWLPPIATRPAFRIRCHRIRNITLEDLVGLDMLTAEAAELLSAAVRARQSVVTSGHPGAGKTSFTRALAASFDPNEPVVTIETERELYLGEPNHHNVLALQERPGQGERDTRTNEHVGAVSLDDLLASSLRADAQRIIVGEVRSSEVVPMFLAMASAAGSMTTIHADTSQDAIAKLAALQQRELGTSDVFANRQIIDHIRLIVQLSTFTGAGIRRHVTEIAEIQRGEGDRPVAHYLFRSPERGEPAVPVREGRPSDKLAAVLADFGYDVNKLWRAS</sequence>
<dbReference type="InterPro" id="IPR050921">
    <property type="entry name" value="T4SS_GSP_E_ATPase"/>
</dbReference>
<dbReference type="EMBL" id="JAYGGQ010000026">
    <property type="protein sequence ID" value="MEA5457295.1"/>
    <property type="molecule type" value="Genomic_DNA"/>
</dbReference>
<name>A0ABU5TCP1_9MICC</name>
<reference evidence="4 5" key="1">
    <citation type="submission" date="2023-12" db="EMBL/GenBank/DDBJ databases">
        <title>Sinomonas terricola sp. nov, isolated from litchi orchard soil in Guangdong, PR China.</title>
        <authorList>
            <person name="Jiaxin W."/>
            <person name="Yang Z."/>
            <person name="Honghui Z."/>
        </authorList>
    </citation>
    <scope>NUCLEOTIDE SEQUENCE [LARGE SCALE GENOMIC DNA]</scope>
    <source>
        <strain evidence="4 5">JGH33</strain>
    </source>
</reference>
<organism evidence="4 5">
    <name type="scientific">Sinomonas terricola</name>
    <dbReference type="NCBI Taxonomy" id="3110330"/>
    <lineage>
        <taxon>Bacteria</taxon>
        <taxon>Bacillati</taxon>
        <taxon>Actinomycetota</taxon>
        <taxon>Actinomycetes</taxon>
        <taxon>Micrococcales</taxon>
        <taxon>Micrococcaceae</taxon>
        <taxon>Sinomonas</taxon>
    </lineage>
</organism>
<feature type="compositionally biased region" description="Low complexity" evidence="2">
    <location>
        <begin position="49"/>
        <end position="64"/>
    </location>
</feature>
<feature type="region of interest" description="Disordered" evidence="2">
    <location>
        <begin position="1"/>
        <end position="70"/>
    </location>
</feature>
<proteinExistence type="inferred from homology"/>
<dbReference type="CDD" id="cd01130">
    <property type="entry name" value="VirB11-like_ATPase"/>
    <property type="match status" value="1"/>
</dbReference>